<feature type="domain" description="Phosphoribosyltransferase" evidence="2">
    <location>
        <begin position="172"/>
        <end position="225"/>
    </location>
</feature>
<evidence type="ECO:0000313" key="4">
    <source>
        <dbReference type="Proteomes" id="UP000070533"/>
    </source>
</evidence>
<dbReference type="Pfam" id="PF00156">
    <property type="entry name" value="Pribosyltran"/>
    <property type="match status" value="1"/>
</dbReference>
<dbReference type="AlphaFoldDB" id="A0A133QF65"/>
<accession>A0A133QF65</accession>
<dbReference type="CDD" id="cd06223">
    <property type="entry name" value="PRTases_typeI"/>
    <property type="match status" value="1"/>
</dbReference>
<dbReference type="InterPro" id="IPR000836">
    <property type="entry name" value="PRTase_dom"/>
</dbReference>
<dbReference type="InterPro" id="IPR051910">
    <property type="entry name" value="ComF/GntX_DNA_util-trans"/>
</dbReference>
<evidence type="ECO:0000313" key="3">
    <source>
        <dbReference type="EMBL" id="KXA41453.1"/>
    </source>
</evidence>
<dbReference type="SUPFAM" id="SSF53271">
    <property type="entry name" value="PRTase-like"/>
    <property type="match status" value="1"/>
</dbReference>
<dbReference type="Proteomes" id="UP000070533">
    <property type="component" value="Unassembled WGS sequence"/>
</dbReference>
<dbReference type="STRING" id="28128.HMPREF3226_00788"/>
<gene>
    <name evidence="3" type="ORF">HMPREF3226_00788</name>
</gene>
<keyword evidence="4" id="KW-1185">Reference proteome</keyword>
<dbReference type="PANTHER" id="PTHR47505:SF1">
    <property type="entry name" value="DNA UTILIZATION PROTEIN YHGH"/>
    <property type="match status" value="1"/>
</dbReference>
<protein>
    <submittedName>
        <fullName evidence="3">ComF family protein</fullName>
    </submittedName>
</protein>
<dbReference type="OrthoDB" id="9779910at2"/>
<reference evidence="4" key="1">
    <citation type="submission" date="2016-01" db="EMBL/GenBank/DDBJ databases">
        <authorList>
            <person name="Mitreva M."/>
            <person name="Pepin K.H."/>
            <person name="Mihindukulasuriya K.A."/>
            <person name="Fulton R."/>
            <person name="Fronick C."/>
            <person name="O'Laughlin M."/>
            <person name="Miner T."/>
            <person name="Herter B."/>
            <person name="Rosa B.A."/>
            <person name="Cordes M."/>
            <person name="Tomlinson C."/>
            <person name="Wollam A."/>
            <person name="Palsikar V.B."/>
            <person name="Mardis E.R."/>
            <person name="Wilson R.K."/>
        </authorList>
    </citation>
    <scope>NUCLEOTIDE SEQUENCE [LARGE SCALE GENOMIC DNA]</scope>
    <source>
        <strain evidence="4">MJR7716</strain>
    </source>
</reference>
<dbReference type="Gene3D" id="3.40.50.2020">
    <property type="match status" value="1"/>
</dbReference>
<dbReference type="eggNOG" id="COG1040">
    <property type="taxonomic scope" value="Bacteria"/>
</dbReference>
<proteinExistence type="inferred from homology"/>
<dbReference type="RefSeq" id="WP_060940348.1">
    <property type="nucleotide sequence ID" value="NZ_KQ957209.1"/>
</dbReference>
<dbReference type="PATRIC" id="fig|28128.5.peg.797"/>
<dbReference type="PANTHER" id="PTHR47505">
    <property type="entry name" value="DNA UTILIZATION PROTEIN YHGH"/>
    <property type="match status" value="1"/>
</dbReference>
<name>A0A133QF65_9BACT</name>
<sequence length="234" mass="26702">MKRTISLWTRLFDFIAPRACPVCDSRLGVTEEVLCGACNLSLPRTNYHSSLLDNELARLFWGRMPVGKCIAFCYYNPQSPTSRLIYKLKYFDHPEIGEDLGRMMAGEYLSTGFFDDINLLLPVPLARKRIRQRGYNQSVEIARGIKTMTELPIIENAVRRKSFKGSQTQKDRWQRNENVENDFELIDTKVLENKHVLLIDDVITTGATMTAFGREVAKAKNVKISIMALGFAKS</sequence>
<comment type="similarity">
    <text evidence="1">Belongs to the ComF/GntX family.</text>
</comment>
<comment type="caution">
    <text evidence="3">The sequence shown here is derived from an EMBL/GenBank/DDBJ whole genome shotgun (WGS) entry which is preliminary data.</text>
</comment>
<organism evidence="3 4">
    <name type="scientific">Prevotella corporis</name>
    <dbReference type="NCBI Taxonomy" id="28128"/>
    <lineage>
        <taxon>Bacteria</taxon>
        <taxon>Pseudomonadati</taxon>
        <taxon>Bacteroidota</taxon>
        <taxon>Bacteroidia</taxon>
        <taxon>Bacteroidales</taxon>
        <taxon>Prevotellaceae</taxon>
        <taxon>Prevotella</taxon>
    </lineage>
</organism>
<dbReference type="InterPro" id="IPR029057">
    <property type="entry name" value="PRTase-like"/>
</dbReference>
<evidence type="ECO:0000259" key="2">
    <source>
        <dbReference type="Pfam" id="PF00156"/>
    </source>
</evidence>
<dbReference type="EMBL" id="LRQG01000051">
    <property type="protein sequence ID" value="KXA41453.1"/>
    <property type="molecule type" value="Genomic_DNA"/>
</dbReference>
<evidence type="ECO:0000256" key="1">
    <source>
        <dbReference type="ARBA" id="ARBA00008007"/>
    </source>
</evidence>